<comment type="caution">
    <text evidence="9">The sequence shown here is derived from an EMBL/GenBank/DDBJ whole genome shotgun (WGS) entry which is preliminary data.</text>
</comment>
<dbReference type="InterPro" id="IPR013087">
    <property type="entry name" value="Znf_C2H2_type"/>
</dbReference>
<keyword evidence="5" id="KW-0862">Zinc</keyword>
<accession>A0AAU9J711</accession>
<feature type="domain" description="C2H2-type" evidence="8">
    <location>
        <begin position="38"/>
        <end position="62"/>
    </location>
</feature>
<keyword evidence="6" id="KW-0539">Nucleus</keyword>
<dbReference type="Proteomes" id="UP001162131">
    <property type="component" value="Unassembled WGS sequence"/>
</dbReference>
<gene>
    <name evidence="9" type="ORF">BSTOLATCC_MIC32940</name>
</gene>
<keyword evidence="3" id="KW-0677">Repeat</keyword>
<dbReference type="FunFam" id="3.30.160.60:FF:000145">
    <property type="entry name" value="Zinc finger protein 574"/>
    <property type="match status" value="1"/>
</dbReference>
<keyword evidence="2" id="KW-0479">Metal-binding</keyword>
<evidence type="ECO:0000256" key="3">
    <source>
        <dbReference type="ARBA" id="ARBA00022737"/>
    </source>
</evidence>
<evidence type="ECO:0000256" key="1">
    <source>
        <dbReference type="ARBA" id="ARBA00004123"/>
    </source>
</evidence>
<name>A0AAU9J711_9CILI</name>
<dbReference type="PANTHER" id="PTHR24394:SF29">
    <property type="entry name" value="MYONEURIN"/>
    <property type="match status" value="1"/>
</dbReference>
<feature type="domain" description="C2H2-type" evidence="8">
    <location>
        <begin position="10"/>
        <end position="37"/>
    </location>
</feature>
<dbReference type="PANTHER" id="PTHR24394">
    <property type="entry name" value="ZINC FINGER PROTEIN"/>
    <property type="match status" value="1"/>
</dbReference>
<dbReference type="AlphaFoldDB" id="A0AAU9J711"/>
<evidence type="ECO:0000256" key="2">
    <source>
        <dbReference type="ARBA" id="ARBA00022723"/>
    </source>
</evidence>
<evidence type="ECO:0000313" key="10">
    <source>
        <dbReference type="Proteomes" id="UP001162131"/>
    </source>
</evidence>
<reference evidence="9" key="1">
    <citation type="submission" date="2021-09" db="EMBL/GenBank/DDBJ databases">
        <authorList>
            <consortium name="AG Swart"/>
            <person name="Singh M."/>
            <person name="Singh A."/>
            <person name="Seah K."/>
            <person name="Emmerich C."/>
        </authorList>
    </citation>
    <scope>NUCLEOTIDE SEQUENCE</scope>
    <source>
        <strain evidence="9">ATCC30299</strain>
    </source>
</reference>
<evidence type="ECO:0000313" key="9">
    <source>
        <dbReference type="EMBL" id="CAG9323035.1"/>
    </source>
</evidence>
<evidence type="ECO:0000256" key="5">
    <source>
        <dbReference type="ARBA" id="ARBA00022833"/>
    </source>
</evidence>
<dbReference type="EMBL" id="CAJZBQ010000033">
    <property type="protein sequence ID" value="CAG9323035.1"/>
    <property type="molecule type" value="Genomic_DNA"/>
</dbReference>
<keyword evidence="4 7" id="KW-0863">Zinc-finger</keyword>
<evidence type="ECO:0000256" key="6">
    <source>
        <dbReference type="ARBA" id="ARBA00023242"/>
    </source>
</evidence>
<dbReference type="InterPro" id="IPR036236">
    <property type="entry name" value="Znf_C2H2_sf"/>
</dbReference>
<evidence type="ECO:0000259" key="8">
    <source>
        <dbReference type="PROSITE" id="PS50157"/>
    </source>
</evidence>
<dbReference type="GO" id="GO:0008270">
    <property type="term" value="F:zinc ion binding"/>
    <property type="evidence" value="ECO:0007669"/>
    <property type="project" value="UniProtKB-KW"/>
</dbReference>
<dbReference type="SMART" id="SM00355">
    <property type="entry name" value="ZnF_C2H2"/>
    <property type="match status" value="2"/>
</dbReference>
<proteinExistence type="predicted"/>
<comment type="subcellular location">
    <subcellularLocation>
        <location evidence="1">Nucleus</location>
    </subcellularLocation>
</comment>
<dbReference type="PROSITE" id="PS50157">
    <property type="entry name" value="ZINC_FINGER_C2H2_2"/>
    <property type="match status" value="2"/>
</dbReference>
<dbReference type="Pfam" id="PF13894">
    <property type="entry name" value="zf-C2H2_4"/>
    <property type="match status" value="2"/>
</dbReference>
<dbReference type="GO" id="GO:0000981">
    <property type="term" value="F:DNA-binding transcription factor activity, RNA polymerase II-specific"/>
    <property type="evidence" value="ECO:0007669"/>
    <property type="project" value="TreeGrafter"/>
</dbReference>
<organism evidence="9 10">
    <name type="scientific">Blepharisma stoltei</name>
    <dbReference type="NCBI Taxonomy" id="1481888"/>
    <lineage>
        <taxon>Eukaryota</taxon>
        <taxon>Sar</taxon>
        <taxon>Alveolata</taxon>
        <taxon>Ciliophora</taxon>
        <taxon>Postciliodesmatophora</taxon>
        <taxon>Heterotrichea</taxon>
        <taxon>Heterotrichida</taxon>
        <taxon>Blepharismidae</taxon>
        <taxon>Blepharisma</taxon>
    </lineage>
</organism>
<keyword evidence="10" id="KW-1185">Reference proteome</keyword>
<sequence length="130" mass="15304">MSSLNEIRPFVCPICQARFKNKQFLQRHMVSHTSLRSFLCDVCGKSYKYKKGLNRHLQKVHTEVWESMKLQHPRRRCNAFDVSRFLSLDDPPYKLNETLKNQILKEVTVDENVAIKDTACRVIFTSPYPD</sequence>
<dbReference type="PROSITE" id="PS00028">
    <property type="entry name" value="ZINC_FINGER_C2H2_1"/>
    <property type="match status" value="2"/>
</dbReference>
<dbReference type="GO" id="GO:0005634">
    <property type="term" value="C:nucleus"/>
    <property type="evidence" value="ECO:0007669"/>
    <property type="project" value="UniProtKB-SubCell"/>
</dbReference>
<dbReference type="Gene3D" id="3.30.160.60">
    <property type="entry name" value="Classic Zinc Finger"/>
    <property type="match status" value="2"/>
</dbReference>
<evidence type="ECO:0000256" key="7">
    <source>
        <dbReference type="PROSITE-ProRule" id="PRU00042"/>
    </source>
</evidence>
<dbReference type="SUPFAM" id="SSF57667">
    <property type="entry name" value="beta-beta-alpha zinc fingers"/>
    <property type="match status" value="1"/>
</dbReference>
<protein>
    <recommendedName>
        <fullName evidence="8">C2H2-type domain-containing protein</fullName>
    </recommendedName>
</protein>
<evidence type="ECO:0000256" key="4">
    <source>
        <dbReference type="ARBA" id="ARBA00022771"/>
    </source>
</evidence>